<proteinExistence type="predicted"/>
<evidence type="ECO:0000313" key="2">
    <source>
        <dbReference type="Proteomes" id="UP000237925"/>
    </source>
</evidence>
<reference evidence="1 2" key="1">
    <citation type="submission" date="2018-03" db="EMBL/GenBank/DDBJ databases">
        <title>Genome sequencing of Melaminivora sp.</title>
        <authorList>
            <person name="Kim S.-J."/>
            <person name="Heo J."/>
            <person name="Ahn J.-H."/>
            <person name="Kwon S.-W."/>
        </authorList>
    </citation>
    <scope>NUCLEOTIDE SEQUENCE [LARGE SCALE GENOMIC DNA]</scope>
    <source>
        <strain evidence="1 2">SC2-9</strain>
    </source>
</reference>
<keyword evidence="2" id="KW-1185">Reference proteome</keyword>
<dbReference type="KEGG" id="mela:C6568_10470"/>
<dbReference type="AlphaFoldDB" id="A0A2R3QH23"/>
<protein>
    <submittedName>
        <fullName evidence="1">Uncharacterized protein</fullName>
    </submittedName>
</protein>
<dbReference type="EMBL" id="CP027667">
    <property type="protein sequence ID" value="AVO51071.1"/>
    <property type="molecule type" value="Genomic_DNA"/>
</dbReference>
<sequence length="99" mass="10551">MSHTLALAQLQNLRADLEQLAAQRIGNHAFSQAARAHGELLKALPPRYGEVLLGLLDRLEAGAMFTEESCSFSHAALVDALTQWAAKAQTALQAGAAQN</sequence>
<evidence type="ECO:0000313" key="1">
    <source>
        <dbReference type="EMBL" id="AVO51071.1"/>
    </source>
</evidence>
<dbReference type="OrthoDB" id="8966078at2"/>
<dbReference type="Proteomes" id="UP000237925">
    <property type="component" value="Chromosome"/>
</dbReference>
<accession>A0A2R3QH23</accession>
<gene>
    <name evidence="1" type="ORF">C6568_10470</name>
</gene>
<organism evidence="1 2">
    <name type="scientific">Melaminivora suipulveris</name>
    <dbReference type="NCBI Taxonomy" id="2109913"/>
    <lineage>
        <taxon>Bacteria</taxon>
        <taxon>Pseudomonadati</taxon>
        <taxon>Pseudomonadota</taxon>
        <taxon>Betaproteobacteria</taxon>
        <taxon>Burkholderiales</taxon>
        <taxon>Comamonadaceae</taxon>
        <taxon>Melaminivora</taxon>
    </lineage>
</organism>
<name>A0A2R3QH23_9BURK</name>
<dbReference type="RefSeq" id="WP_106685460.1">
    <property type="nucleotide sequence ID" value="NZ_CP027667.1"/>
</dbReference>